<dbReference type="AlphaFoldDB" id="A0AAP2W638"/>
<accession>A0AAP2W638</accession>
<dbReference type="EMBL" id="PGCK01000017">
    <property type="protein sequence ID" value="MCD1296295.1"/>
    <property type="molecule type" value="Genomic_DNA"/>
</dbReference>
<comment type="caution">
    <text evidence="1">The sequence shown here is derived from an EMBL/GenBank/DDBJ whole genome shotgun (WGS) entry which is preliminary data.</text>
</comment>
<name>A0AAP2W638_9EURY</name>
<reference evidence="1 2" key="1">
    <citation type="submission" date="2017-11" db="EMBL/GenBank/DDBJ databases">
        <title>Isolation and Characterization of Family Methanocellaceae Species from Potential Methane Hydrate Area Offshore Southwestern Taiwan.</title>
        <authorList>
            <person name="Zhang W.-L."/>
            <person name="Chen W.-C."/>
            <person name="Lai M.-C."/>
            <person name="Chen S.-C."/>
        </authorList>
    </citation>
    <scope>NUCLEOTIDE SEQUENCE [LARGE SCALE GENOMIC DNA]</scope>
    <source>
        <strain evidence="1 2">CWC-04</strain>
    </source>
</reference>
<dbReference type="RefSeq" id="WP_230743294.1">
    <property type="nucleotide sequence ID" value="NZ_PGCK01000017.1"/>
</dbReference>
<keyword evidence="2" id="KW-1185">Reference proteome</keyword>
<sequence>MKQIASCKNADTVYPDNSGVHAIPVFEIKRKNFNIAGTYPKDPDCRRVSSLYADHSTYGCVDAAIREPVRILNEEFGLNTLWSCEGHEPEWKANGGILGFMYDEKGNVVGRCSQESYIALSEMYIENVDKFVLYLRSIGFGEGSTLRPLCKGKYYSVYLNFPNGHLESDIKYGPECETATVFLRVGPHNVNMDNAGWNEHNGTRFKNLCEAVSGNPAFSQEEWDSIRDAGWEIWLNIISNFT</sequence>
<evidence type="ECO:0000313" key="1">
    <source>
        <dbReference type="EMBL" id="MCD1296295.1"/>
    </source>
</evidence>
<dbReference type="Proteomes" id="UP001320159">
    <property type="component" value="Unassembled WGS sequence"/>
</dbReference>
<evidence type="ECO:0000313" key="2">
    <source>
        <dbReference type="Proteomes" id="UP001320159"/>
    </source>
</evidence>
<protein>
    <submittedName>
        <fullName evidence="1">Uncharacterized protein</fullName>
    </submittedName>
</protein>
<gene>
    <name evidence="1" type="ORF">CUJ83_14930</name>
</gene>
<organism evidence="1 2">
    <name type="scientific">Methanooceanicella nereidis</name>
    <dbReference type="NCBI Taxonomy" id="2052831"/>
    <lineage>
        <taxon>Archaea</taxon>
        <taxon>Methanobacteriati</taxon>
        <taxon>Methanobacteriota</taxon>
        <taxon>Stenosarchaea group</taxon>
        <taxon>Methanomicrobia</taxon>
        <taxon>Methanocellales</taxon>
        <taxon>Methanocellaceae</taxon>
        <taxon>Methanooceanicella</taxon>
    </lineage>
</organism>
<proteinExistence type="predicted"/>